<dbReference type="SUPFAM" id="SSF56672">
    <property type="entry name" value="DNA/RNA polymerases"/>
    <property type="match status" value="2"/>
</dbReference>
<accession>A0A4V3X9Y3</accession>
<dbReference type="EMBL" id="SGPK01000919">
    <property type="protein sequence ID" value="THG95962.1"/>
    <property type="molecule type" value="Genomic_DNA"/>
</dbReference>
<dbReference type="CDD" id="cd09272">
    <property type="entry name" value="RNase_HI_RT_Ty1"/>
    <property type="match status" value="1"/>
</dbReference>
<dbReference type="InterPro" id="IPR013103">
    <property type="entry name" value="RVT_2"/>
</dbReference>
<dbReference type="InterPro" id="IPR043502">
    <property type="entry name" value="DNA/RNA_pol_sf"/>
</dbReference>
<protein>
    <recommendedName>
        <fullName evidence="1">Reverse transcriptase Ty1/copia-type domain-containing protein</fullName>
    </recommendedName>
</protein>
<gene>
    <name evidence="2" type="ORF">EW145_g7871</name>
</gene>
<dbReference type="AlphaFoldDB" id="A0A4V3X9Y3"/>
<evidence type="ECO:0000313" key="3">
    <source>
        <dbReference type="Proteomes" id="UP000308199"/>
    </source>
</evidence>
<keyword evidence="3" id="KW-1185">Reference proteome</keyword>
<dbReference type="OrthoDB" id="2791290at2759"/>
<organism evidence="2 3">
    <name type="scientific">Phellinidium pouzarii</name>
    <dbReference type="NCBI Taxonomy" id="167371"/>
    <lineage>
        <taxon>Eukaryota</taxon>
        <taxon>Fungi</taxon>
        <taxon>Dikarya</taxon>
        <taxon>Basidiomycota</taxon>
        <taxon>Agaricomycotina</taxon>
        <taxon>Agaricomycetes</taxon>
        <taxon>Hymenochaetales</taxon>
        <taxon>Hymenochaetaceae</taxon>
        <taxon>Phellinidium</taxon>
    </lineage>
</organism>
<feature type="domain" description="Reverse transcriptase Ty1/copia-type" evidence="1">
    <location>
        <begin position="41"/>
        <end position="285"/>
    </location>
</feature>
<dbReference type="Proteomes" id="UP000308199">
    <property type="component" value="Unassembled WGS sequence"/>
</dbReference>
<comment type="caution">
    <text evidence="2">The sequence shown here is derived from an EMBL/GenBank/DDBJ whole genome shotgun (WGS) entry which is preliminary data.</text>
</comment>
<sequence length="529" mass="58572">MINVALGAEPIDFRDATTGEAADKWWAAMRDEWETLRKLKVFEPSALPQGRKAIGCKWVYKLKLNADGEISKYKARLVAQGFTQKYLIDYDAVHAPVARTPAFKLLAAMAAKLGMRPHQLDVKAAFLNGVLEEELYMRQPLGFAEPGKEHQVLKLNKSIYGLKQSGRVWNKTFDRELKSIGFTRLRSDPCIYFRYDKGGKSIIGLHVDDLAMFVDHDDQVTRLVSEMEGKDIELVHLGPLHFMLGIRFTWNAEMGTVTLDQQAFSKTILERFHMQSAKPASTPLMVGKALTKGDSPVTEEGKAEMQGVPYSALIGSFMYLVIWTRPDLAYSAMALSQFSSNPGIAHWTEAKHVLRYLLGTLDYGLTLGGKGSDLELRGYADADWGSNEHCHSITGYVFYLGISAVSWQSKKQQTTALSSGEAEYMALSAATQEALWLRSVLSELGYAQATPTVIACDNQAAIALTSDSILHARVKHIDIRHHFICDHVAAGHIVSEYVPTADQTADILTKGLPKPAHRTHSASLGLSRA</sequence>
<evidence type="ECO:0000259" key="1">
    <source>
        <dbReference type="Pfam" id="PF07727"/>
    </source>
</evidence>
<reference evidence="2 3" key="1">
    <citation type="submission" date="2019-02" db="EMBL/GenBank/DDBJ databases">
        <title>Genome sequencing of the rare red list fungi Phellinidium pouzarii.</title>
        <authorList>
            <person name="Buettner E."/>
            <person name="Kellner H."/>
        </authorList>
    </citation>
    <scope>NUCLEOTIDE SEQUENCE [LARGE SCALE GENOMIC DNA]</scope>
    <source>
        <strain evidence="2 3">DSM 108285</strain>
    </source>
</reference>
<proteinExistence type="predicted"/>
<dbReference type="Pfam" id="PF07727">
    <property type="entry name" value="RVT_2"/>
    <property type="match status" value="1"/>
</dbReference>
<name>A0A4V3X9Y3_9AGAM</name>
<evidence type="ECO:0000313" key="2">
    <source>
        <dbReference type="EMBL" id="THG95962.1"/>
    </source>
</evidence>
<dbReference type="PANTHER" id="PTHR11439:SF483">
    <property type="entry name" value="PEPTIDE SYNTHASE GLIP-LIKE, PUTATIVE (AFU_ORTHOLOGUE AFUA_3G12920)-RELATED"/>
    <property type="match status" value="1"/>
</dbReference>
<dbReference type="PANTHER" id="PTHR11439">
    <property type="entry name" value="GAG-POL-RELATED RETROTRANSPOSON"/>
    <property type="match status" value="1"/>
</dbReference>